<accession>A0A397J504</accession>
<organism evidence="1 2">
    <name type="scientific">Diversispora epigaea</name>
    <dbReference type="NCBI Taxonomy" id="1348612"/>
    <lineage>
        <taxon>Eukaryota</taxon>
        <taxon>Fungi</taxon>
        <taxon>Fungi incertae sedis</taxon>
        <taxon>Mucoromycota</taxon>
        <taxon>Glomeromycotina</taxon>
        <taxon>Glomeromycetes</taxon>
        <taxon>Diversisporales</taxon>
        <taxon>Diversisporaceae</taxon>
        <taxon>Diversispora</taxon>
    </lineage>
</organism>
<keyword evidence="2" id="KW-1185">Reference proteome</keyword>
<proteinExistence type="predicted"/>
<reference evidence="1 2" key="1">
    <citation type="submission" date="2018-08" db="EMBL/GenBank/DDBJ databases">
        <title>Genome and evolution of the arbuscular mycorrhizal fungus Diversispora epigaea (formerly Glomus versiforme) and its bacterial endosymbionts.</title>
        <authorList>
            <person name="Sun X."/>
            <person name="Fei Z."/>
            <person name="Harrison M."/>
        </authorList>
    </citation>
    <scope>NUCLEOTIDE SEQUENCE [LARGE SCALE GENOMIC DNA]</scope>
    <source>
        <strain evidence="1 2">IT104</strain>
    </source>
</reference>
<evidence type="ECO:0000313" key="1">
    <source>
        <dbReference type="EMBL" id="RHZ83389.1"/>
    </source>
</evidence>
<gene>
    <name evidence="1" type="ORF">Glove_95g43</name>
</gene>
<sequence length="103" mass="12617">MCRLINNNRINEMIYIENNTKGLEILNTRQSVRFLSEMDQFDHNKMRRFWMYSRTIQKLTISEKEPFSSKMLKPFSENIPFLIDEILDLMITYYNDTYENLKF</sequence>
<name>A0A397J504_9GLOM</name>
<evidence type="ECO:0000313" key="2">
    <source>
        <dbReference type="Proteomes" id="UP000266861"/>
    </source>
</evidence>
<dbReference type="OrthoDB" id="10577438at2759"/>
<comment type="caution">
    <text evidence="1">The sequence shown here is derived from an EMBL/GenBank/DDBJ whole genome shotgun (WGS) entry which is preliminary data.</text>
</comment>
<protein>
    <submittedName>
        <fullName evidence="1">Uncharacterized protein</fullName>
    </submittedName>
</protein>
<dbReference type="AlphaFoldDB" id="A0A397J504"/>
<dbReference type="Proteomes" id="UP000266861">
    <property type="component" value="Unassembled WGS sequence"/>
</dbReference>
<dbReference type="EMBL" id="PQFF01000090">
    <property type="protein sequence ID" value="RHZ83389.1"/>
    <property type="molecule type" value="Genomic_DNA"/>
</dbReference>